<dbReference type="SUPFAM" id="SSF49464">
    <property type="entry name" value="Carboxypeptidase regulatory domain-like"/>
    <property type="match status" value="1"/>
</dbReference>
<comment type="caution">
    <text evidence="1">The sequence shown here is derived from an EMBL/GenBank/DDBJ whole genome shotgun (WGS) entry which is preliminary data.</text>
</comment>
<reference evidence="1 2" key="1">
    <citation type="submission" date="2023-09" db="EMBL/GenBank/DDBJ databases">
        <authorList>
            <person name="Rey-Velasco X."/>
        </authorList>
    </citation>
    <scope>NUCLEOTIDE SEQUENCE [LARGE SCALE GENOMIC DNA]</scope>
    <source>
        <strain evidence="1 2">F297</strain>
    </source>
</reference>
<protein>
    <submittedName>
        <fullName evidence="1">Carboxypeptidase-like regulatory domain-containing protein</fullName>
    </submittedName>
</protein>
<dbReference type="Gene3D" id="2.60.40.1120">
    <property type="entry name" value="Carboxypeptidase-like, regulatory domain"/>
    <property type="match status" value="1"/>
</dbReference>
<keyword evidence="2" id="KW-1185">Reference proteome</keyword>
<dbReference type="Proteomes" id="UP001248819">
    <property type="component" value="Unassembled WGS sequence"/>
</dbReference>
<dbReference type="InterPro" id="IPR008969">
    <property type="entry name" value="CarboxyPept-like_regulatory"/>
</dbReference>
<gene>
    <name evidence="1" type="ORF">RM529_10940</name>
</gene>
<sequence length="431" mass="49963">MKKINSPFQIGKIYTILFLLIFAVSPGFSAVFQEIQTDSTNFSVYRGIVINSESDDPIASALISVNRSNISTISNSDGEFSLRVPEDLTPVTVTVSRLGYNSKSLPLYYFEENNRVELVNSVQELSEINIFDADDPRELVNKMLQKKDENYFSDQTLMTSFYRETIKRRRTNVSLSEAVVKIYKSPHNSNKDDLVSIYKARKSTDYDKLDTLALKLRGGPFNALYLDLIKYTEYVLQPGMTKNYEFSFDEPTKINDNYIYVVNFEETDKSTPWYFGQLFIDAHSLTLVRAEYKLNVDDRRTATKMFVKKKPSGSKVYPVDLSYKVDYVENNGKWHYAYGNAIMEYVVDWRKKIFNSRYTVNSEMVVTNWEKYTDNGELKTEEFIDPYVVMGDDVSGFYDAEFWGNNNIIEPEKSIQNAIEKIKKNMEDNQE</sequence>
<accession>A0ABU3CXP9</accession>
<dbReference type="EMBL" id="JAVRHP010000053">
    <property type="protein sequence ID" value="MDT0650665.1"/>
    <property type="molecule type" value="Genomic_DNA"/>
</dbReference>
<evidence type="ECO:0000313" key="2">
    <source>
        <dbReference type="Proteomes" id="UP001248819"/>
    </source>
</evidence>
<evidence type="ECO:0000313" key="1">
    <source>
        <dbReference type="EMBL" id="MDT0650665.1"/>
    </source>
</evidence>
<dbReference type="Pfam" id="PF13715">
    <property type="entry name" value="CarbopepD_reg_2"/>
    <property type="match status" value="1"/>
</dbReference>
<name>A0ABU3CXP9_9FLAO</name>
<dbReference type="RefSeq" id="WP_311484834.1">
    <property type="nucleotide sequence ID" value="NZ_JAVRHP010000053.1"/>
</dbReference>
<proteinExistence type="predicted"/>
<organism evidence="1 2">
    <name type="scientific">Autumnicola edwardsiae</name>
    <dbReference type="NCBI Taxonomy" id="3075594"/>
    <lineage>
        <taxon>Bacteria</taxon>
        <taxon>Pseudomonadati</taxon>
        <taxon>Bacteroidota</taxon>
        <taxon>Flavobacteriia</taxon>
        <taxon>Flavobacteriales</taxon>
        <taxon>Flavobacteriaceae</taxon>
        <taxon>Autumnicola</taxon>
    </lineage>
</organism>